<proteinExistence type="predicted"/>
<feature type="compositionally biased region" description="Low complexity" evidence="1">
    <location>
        <begin position="399"/>
        <end position="417"/>
    </location>
</feature>
<evidence type="ECO:0000313" key="3">
    <source>
        <dbReference type="EMBL" id="CAL8141013.1"/>
    </source>
</evidence>
<dbReference type="EMBL" id="CAXLJM020000144">
    <property type="protein sequence ID" value="CAL8141013.1"/>
    <property type="molecule type" value="Genomic_DNA"/>
</dbReference>
<feature type="transmembrane region" description="Helical" evidence="2">
    <location>
        <begin position="197"/>
        <end position="215"/>
    </location>
</feature>
<keyword evidence="2" id="KW-0472">Membrane</keyword>
<feature type="transmembrane region" description="Helical" evidence="2">
    <location>
        <begin position="135"/>
        <end position="153"/>
    </location>
</feature>
<name>A0ABP1S1M2_9HEXA</name>
<feature type="region of interest" description="Disordered" evidence="1">
    <location>
        <begin position="369"/>
        <end position="419"/>
    </location>
</feature>
<sequence>MFGNGHTGRVFVTSLRSKTIQMETQPMTKGFEQDRKYPYCFTKARTTSLWMLTAYVMYMSVYCIGWFIIYDTFFNITIHEMIARGRKRFFLDDFASNITHVTVNGTLLKYDLHSNENILVGFAEMAFRFKRHLDYAVVTMFFCGALSTTFWSASKRFQHFLSGIDCSCAESATRTGSSHSFEEEAKIMEKYTELRNLLASLNSLWSTMTLLYVICRALDYTFNMKRVIESKEFSEIFAEVNWWLFFIVMLVMLAEGCRINGTIKIWLCKKGYIREEVFSHRKTELECLERSLEIEPVGIGAVGVFEINYGFLAHKTECKWTPRDYEKAIRRNKEPEDSWSTYPVRVLSKNPIRDYKTARNLEKTAEFTSSLETTDADCERRKNQRRAAKPKEPCLALVRDSASSSDNPQSDQSSRNSVSVLSLIPPSDVEENSHIEEDLQALGQLRELIDDLTSEPSANPVSADRAHLVPNDTIHLSSSEYTALYNRQIAFEKQVMTGLAGIRADIRELLQRTCSKPTTDDLPRRRIPFDFICQTIELLMSLNEWIKAADNFSILWILMSKNEKLEILLNDINAFSLFHPAELSVPQKLRASKRTAWLLTAYVIYMSVCCIVWIIVGVFFKTPVLDIIAIGRKRFYLENLKSNIIQIHINDTLVRNELLYSIENILVGSAELVLGLIFRLLYVFVTIFFCGVLPITFWFASKRFEHFLSGIDCFCKESAIRNGSFSSSKAVMIMGKYIELRNLLASLNSVCSTMTLFYVVCKTVEYIFNLNQFIQSKEISSIFFAVNFRLFFVVMLVMIAEGCSTNASIKLWLCKRGYIIHEEVFPPRKNELECLNRTLETEPVGIGAFGMFEINYVFLAQLLIFSVTALLITF</sequence>
<feature type="transmembrane region" description="Helical" evidence="2">
    <location>
        <begin position="680"/>
        <end position="700"/>
    </location>
</feature>
<feature type="transmembrane region" description="Helical" evidence="2">
    <location>
        <begin position="236"/>
        <end position="254"/>
    </location>
</feature>
<evidence type="ECO:0000313" key="4">
    <source>
        <dbReference type="Proteomes" id="UP001642540"/>
    </source>
</evidence>
<reference evidence="3 4" key="1">
    <citation type="submission" date="2024-08" db="EMBL/GenBank/DDBJ databases">
        <authorList>
            <person name="Cucini C."/>
            <person name="Frati F."/>
        </authorList>
    </citation>
    <scope>NUCLEOTIDE SEQUENCE [LARGE SCALE GENOMIC DNA]</scope>
</reference>
<feature type="transmembrane region" description="Helical" evidence="2">
    <location>
        <begin position="854"/>
        <end position="872"/>
    </location>
</feature>
<protein>
    <recommendedName>
        <fullName evidence="5">Gustatory receptor</fullName>
    </recommendedName>
</protein>
<evidence type="ECO:0000256" key="2">
    <source>
        <dbReference type="SAM" id="Phobius"/>
    </source>
</evidence>
<organism evidence="3 4">
    <name type="scientific">Orchesella dallaii</name>
    <dbReference type="NCBI Taxonomy" id="48710"/>
    <lineage>
        <taxon>Eukaryota</taxon>
        <taxon>Metazoa</taxon>
        <taxon>Ecdysozoa</taxon>
        <taxon>Arthropoda</taxon>
        <taxon>Hexapoda</taxon>
        <taxon>Collembola</taxon>
        <taxon>Entomobryomorpha</taxon>
        <taxon>Entomobryoidea</taxon>
        <taxon>Orchesellidae</taxon>
        <taxon>Orchesellinae</taxon>
        <taxon>Orchesella</taxon>
    </lineage>
</organism>
<keyword evidence="4" id="KW-1185">Reference proteome</keyword>
<comment type="caution">
    <text evidence="3">The sequence shown here is derived from an EMBL/GenBank/DDBJ whole genome shotgun (WGS) entry which is preliminary data.</text>
</comment>
<evidence type="ECO:0008006" key="5">
    <source>
        <dbReference type="Google" id="ProtNLM"/>
    </source>
</evidence>
<evidence type="ECO:0000256" key="1">
    <source>
        <dbReference type="SAM" id="MobiDB-lite"/>
    </source>
</evidence>
<feature type="transmembrane region" description="Helical" evidence="2">
    <location>
        <begin position="782"/>
        <end position="800"/>
    </location>
</feature>
<keyword evidence="2" id="KW-1133">Transmembrane helix</keyword>
<feature type="transmembrane region" description="Helical" evidence="2">
    <location>
        <begin position="55"/>
        <end position="78"/>
    </location>
</feature>
<dbReference type="Proteomes" id="UP001642540">
    <property type="component" value="Unassembled WGS sequence"/>
</dbReference>
<feature type="transmembrane region" description="Helical" evidence="2">
    <location>
        <begin position="596"/>
        <end position="620"/>
    </location>
</feature>
<gene>
    <name evidence="3" type="ORF">ODALV1_LOCUS28530</name>
</gene>
<accession>A0ABP1S1M2</accession>
<keyword evidence="2" id="KW-0812">Transmembrane</keyword>